<organism evidence="1">
    <name type="scientific">marine sediment metagenome</name>
    <dbReference type="NCBI Taxonomy" id="412755"/>
    <lineage>
        <taxon>unclassified sequences</taxon>
        <taxon>metagenomes</taxon>
        <taxon>ecological metagenomes</taxon>
    </lineage>
</organism>
<accession>X0V5V4</accession>
<feature type="non-terminal residue" evidence="1">
    <location>
        <position position="1"/>
    </location>
</feature>
<gene>
    <name evidence="1" type="ORF">S01H1_24546</name>
</gene>
<dbReference type="EMBL" id="BARS01014691">
    <property type="protein sequence ID" value="GAF96010.1"/>
    <property type="molecule type" value="Genomic_DNA"/>
</dbReference>
<comment type="caution">
    <text evidence="1">The sequence shown here is derived from an EMBL/GenBank/DDBJ whole genome shotgun (WGS) entry which is preliminary data.</text>
</comment>
<feature type="non-terminal residue" evidence="1">
    <location>
        <position position="36"/>
    </location>
</feature>
<protein>
    <submittedName>
        <fullName evidence="1">Uncharacterized protein</fullName>
    </submittedName>
</protein>
<dbReference type="SUPFAM" id="SSF53067">
    <property type="entry name" value="Actin-like ATPase domain"/>
    <property type="match status" value="1"/>
</dbReference>
<dbReference type="InterPro" id="IPR043129">
    <property type="entry name" value="ATPase_NBD"/>
</dbReference>
<dbReference type="Gene3D" id="3.30.420.150">
    <property type="entry name" value="Exopolyphosphatase. Domain 2"/>
    <property type="match status" value="1"/>
</dbReference>
<proteinExistence type="predicted"/>
<evidence type="ECO:0000313" key="1">
    <source>
        <dbReference type="EMBL" id="GAF96010.1"/>
    </source>
</evidence>
<reference evidence="1" key="1">
    <citation type="journal article" date="2014" name="Front. Microbiol.">
        <title>High frequency of phylogenetically diverse reductive dehalogenase-homologous genes in deep subseafloor sedimentary metagenomes.</title>
        <authorList>
            <person name="Kawai M."/>
            <person name="Futagami T."/>
            <person name="Toyoda A."/>
            <person name="Takaki Y."/>
            <person name="Nishi S."/>
            <person name="Hori S."/>
            <person name="Arai W."/>
            <person name="Tsubouchi T."/>
            <person name="Morono Y."/>
            <person name="Uchiyama I."/>
            <person name="Ito T."/>
            <person name="Fujiyama A."/>
            <person name="Inagaki F."/>
            <person name="Takami H."/>
        </authorList>
    </citation>
    <scope>NUCLEOTIDE SEQUENCE</scope>
    <source>
        <strain evidence="1">Expedition CK06-06</strain>
    </source>
</reference>
<name>X0V5V4_9ZZZZ</name>
<dbReference type="AlphaFoldDB" id="X0V5V4"/>
<sequence>GALSGLSLPGGRVLVFDIGGGSTEVVDGDRDSRAIA</sequence>